<dbReference type="PRINTS" id="PR00080">
    <property type="entry name" value="SDRFAMILY"/>
</dbReference>
<comment type="caution">
    <text evidence="2">The sequence shown here is derived from an EMBL/GenBank/DDBJ whole genome shotgun (WGS) entry which is preliminary data.</text>
</comment>
<comment type="similarity">
    <text evidence="1">Belongs to the short-chain dehydrogenases/reductases (SDR) family.</text>
</comment>
<dbReference type="SUPFAM" id="SSF51735">
    <property type="entry name" value="NAD(P)-binding Rossmann-fold domains"/>
    <property type="match status" value="1"/>
</dbReference>
<gene>
    <name evidence="2" type="ORF">LNKW23_13150</name>
</gene>
<dbReference type="CDD" id="cd05233">
    <property type="entry name" value="SDR_c"/>
    <property type="match status" value="1"/>
</dbReference>
<dbReference type="InterPro" id="IPR002347">
    <property type="entry name" value="SDR_fam"/>
</dbReference>
<accession>A0ABQ6LKA6</accession>
<dbReference type="RefSeq" id="WP_285670856.1">
    <property type="nucleotide sequence ID" value="NZ_BSYI01000008.1"/>
</dbReference>
<organism evidence="2 3">
    <name type="scientific">Paralimibaculum aggregatum</name>
    <dbReference type="NCBI Taxonomy" id="3036245"/>
    <lineage>
        <taxon>Bacteria</taxon>
        <taxon>Pseudomonadati</taxon>
        <taxon>Pseudomonadota</taxon>
        <taxon>Alphaproteobacteria</taxon>
        <taxon>Rhodobacterales</taxon>
        <taxon>Paracoccaceae</taxon>
        <taxon>Paralimibaculum</taxon>
    </lineage>
</organism>
<dbReference type="Pfam" id="PF13561">
    <property type="entry name" value="adh_short_C2"/>
    <property type="match status" value="1"/>
</dbReference>
<proteinExistence type="inferred from homology"/>
<dbReference type="PANTHER" id="PTHR42879:SF2">
    <property type="entry name" value="3-OXOACYL-[ACYL-CARRIER-PROTEIN] REDUCTASE FABG"/>
    <property type="match status" value="1"/>
</dbReference>
<dbReference type="NCBIfam" id="NF005559">
    <property type="entry name" value="PRK07231.1"/>
    <property type="match status" value="1"/>
</dbReference>
<dbReference type="InterPro" id="IPR050259">
    <property type="entry name" value="SDR"/>
</dbReference>
<keyword evidence="3" id="KW-1185">Reference proteome</keyword>
<evidence type="ECO:0000256" key="1">
    <source>
        <dbReference type="ARBA" id="ARBA00006484"/>
    </source>
</evidence>
<evidence type="ECO:0000313" key="2">
    <source>
        <dbReference type="EMBL" id="GMG82102.1"/>
    </source>
</evidence>
<dbReference type="InterPro" id="IPR036291">
    <property type="entry name" value="NAD(P)-bd_dom_sf"/>
</dbReference>
<dbReference type="EMBL" id="BSYI01000008">
    <property type="protein sequence ID" value="GMG82102.1"/>
    <property type="molecule type" value="Genomic_DNA"/>
</dbReference>
<protein>
    <submittedName>
        <fullName evidence="2">Glucose 1-dehydrogenase</fullName>
    </submittedName>
</protein>
<dbReference type="Proteomes" id="UP001239909">
    <property type="component" value="Unassembled WGS sequence"/>
</dbReference>
<dbReference type="Gene3D" id="3.40.50.720">
    <property type="entry name" value="NAD(P)-binding Rossmann-like Domain"/>
    <property type="match status" value="1"/>
</dbReference>
<sequence>MTELSLAGRVALVTGSASGIGRAIALELAARGAVVAVNDLREDRVSAVVEEIAAGGGHAMAVPQDIASRDGMRAAIEAVAGARGHLDILVNNAAWVRYQGVPAIQPETVDRMVDISFKAVIWGIQSAAEVMRPERRGTIINIASVEAFRSTPGSMVYSGIKAGLLGLTRAAAAELGPSGIRVNAICPGPVPTEGTMRLRNADRDAARVAQTPLGRLGTVKDVARATCFLAGEDAQFITGQALLVDGGMTFADLRGA</sequence>
<reference evidence="2 3" key="1">
    <citation type="submission" date="2023-04" db="EMBL/GenBank/DDBJ databases">
        <title>Marinoamorphus aggregata gen. nov., sp. Nov., isolate from tissue of brittle star Ophioplocus japonicus.</title>
        <authorList>
            <person name="Kawano K."/>
            <person name="Sawayama S."/>
            <person name="Nakagawa S."/>
        </authorList>
    </citation>
    <scope>NUCLEOTIDE SEQUENCE [LARGE SCALE GENOMIC DNA]</scope>
    <source>
        <strain evidence="2 3">NKW23</strain>
    </source>
</reference>
<dbReference type="PANTHER" id="PTHR42879">
    <property type="entry name" value="3-OXOACYL-(ACYL-CARRIER-PROTEIN) REDUCTASE"/>
    <property type="match status" value="1"/>
</dbReference>
<evidence type="ECO:0000313" key="3">
    <source>
        <dbReference type="Proteomes" id="UP001239909"/>
    </source>
</evidence>
<dbReference type="PRINTS" id="PR00081">
    <property type="entry name" value="GDHRDH"/>
</dbReference>
<name>A0ABQ6LKA6_9RHOB</name>